<dbReference type="PANTHER" id="PTHR43976:SF16">
    <property type="entry name" value="SHORT-CHAIN DEHYDROGENASE_REDUCTASE FAMILY PROTEIN"/>
    <property type="match status" value="1"/>
</dbReference>
<protein>
    <recommendedName>
        <fullName evidence="7">NAD(P)-binding protein</fullName>
    </recommendedName>
</protein>
<evidence type="ECO:0000313" key="6">
    <source>
        <dbReference type="Proteomes" id="UP000298327"/>
    </source>
</evidence>
<dbReference type="Gene3D" id="3.40.50.720">
    <property type="entry name" value="NAD(P)-binding Rossmann-like Domain"/>
    <property type="match status" value="1"/>
</dbReference>
<sequence length="306" mass="32834">MAATATETSRVWFITGTSSGLGHALALAVLAKGERVAGSARNTATLKEIEAQYPAAQFLPLKLDVTDIAQIDAAFASIKAHFGRLDVVVNNAGYGLAGEIEGTPDDEARRQIETLFWGPVNICKRAVPFFREVNPAGAGGHILNISSCGGYAANTVLGFYSAGKFALEGFTQALSREMPSEWNIKAVIVQPGGFGTNWATSGMVRLPPHPAYGPDAPSNQFRRMAEHAPGVGDIARGVQAMIRIADLPNPPLRVQLGTDSWCIVRNQAEKTLKDSEEWEELSHSTNNDQFGPGQIEYLKTALKEAL</sequence>
<dbReference type="OrthoDB" id="1274115at2759"/>
<proteinExistence type="inferred from homology"/>
<organism evidence="5 6">
    <name type="scientific">Dentipellis fragilis</name>
    <dbReference type="NCBI Taxonomy" id="205917"/>
    <lineage>
        <taxon>Eukaryota</taxon>
        <taxon>Fungi</taxon>
        <taxon>Dikarya</taxon>
        <taxon>Basidiomycota</taxon>
        <taxon>Agaricomycotina</taxon>
        <taxon>Agaricomycetes</taxon>
        <taxon>Russulales</taxon>
        <taxon>Hericiaceae</taxon>
        <taxon>Dentipellis</taxon>
    </lineage>
</organism>
<evidence type="ECO:0000256" key="1">
    <source>
        <dbReference type="ARBA" id="ARBA00006484"/>
    </source>
</evidence>
<dbReference type="SUPFAM" id="SSF51735">
    <property type="entry name" value="NAD(P)-binding Rossmann-fold domains"/>
    <property type="match status" value="1"/>
</dbReference>
<dbReference type="Pfam" id="PF00106">
    <property type="entry name" value="adh_short"/>
    <property type="match status" value="1"/>
</dbReference>
<accession>A0A4Y9ZBP8</accession>
<evidence type="ECO:0000256" key="4">
    <source>
        <dbReference type="RuleBase" id="RU000363"/>
    </source>
</evidence>
<dbReference type="STRING" id="205917.A0A4Y9ZBP8"/>
<evidence type="ECO:0000256" key="3">
    <source>
        <dbReference type="ARBA" id="ARBA00023002"/>
    </source>
</evidence>
<keyword evidence="6" id="KW-1185">Reference proteome</keyword>
<dbReference type="PROSITE" id="PS00061">
    <property type="entry name" value="ADH_SHORT"/>
    <property type="match status" value="1"/>
</dbReference>
<comment type="similarity">
    <text evidence="1 4">Belongs to the short-chain dehydrogenases/reductases (SDR) family.</text>
</comment>
<comment type="caution">
    <text evidence="5">The sequence shown here is derived from an EMBL/GenBank/DDBJ whole genome shotgun (WGS) entry which is preliminary data.</text>
</comment>
<dbReference type="InterPro" id="IPR036291">
    <property type="entry name" value="NAD(P)-bd_dom_sf"/>
</dbReference>
<dbReference type="InterPro" id="IPR002347">
    <property type="entry name" value="SDR_fam"/>
</dbReference>
<evidence type="ECO:0000256" key="2">
    <source>
        <dbReference type="ARBA" id="ARBA00022857"/>
    </source>
</evidence>
<dbReference type="PRINTS" id="PR00080">
    <property type="entry name" value="SDRFAMILY"/>
</dbReference>
<gene>
    <name evidence="5" type="ORF">EVG20_g1780</name>
</gene>
<name>A0A4Y9ZBP8_9AGAM</name>
<evidence type="ECO:0008006" key="7">
    <source>
        <dbReference type="Google" id="ProtNLM"/>
    </source>
</evidence>
<dbReference type="AlphaFoldDB" id="A0A4Y9ZBP8"/>
<keyword evidence="3" id="KW-0560">Oxidoreductase</keyword>
<dbReference type="InterPro" id="IPR051911">
    <property type="entry name" value="SDR_oxidoreductase"/>
</dbReference>
<keyword evidence="2" id="KW-0521">NADP</keyword>
<dbReference type="InterPro" id="IPR020904">
    <property type="entry name" value="Sc_DH/Rdtase_CS"/>
</dbReference>
<evidence type="ECO:0000313" key="5">
    <source>
        <dbReference type="EMBL" id="TFY71228.1"/>
    </source>
</evidence>
<dbReference type="EMBL" id="SEOQ01000061">
    <property type="protein sequence ID" value="TFY71228.1"/>
    <property type="molecule type" value="Genomic_DNA"/>
</dbReference>
<dbReference type="PANTHER" id="PTHR43976">
    <property type="entry name" value="SHORT CHAIN DEHYDROGENASE"/>
    <property type="match status" value="1"/>
</dbReference>
<dbReference type="GO" id="GO:0016491">
    <property type="term" value="F:oxidoreductase activity"/>
    <property type="evidence" value="ECO:0007669"/>
    <property type="project" value="UniProtKB-KW"/>
</dbReference>
<reference evidence="5 6" key="1">
    <citation type="submission" date="2019-02" db="EMBL/GenBank/DDBJ databases">
        <title>Genome sequencing of the rare red list fungi Dentipellis fragilis.</title>
        <authorList>
            <person name="Buettner E."/>
            <person name="Kellner H."/>
        </authorList>
    </citation>
    <scope>NUCLEOTIDE SEQUENCE [LARGE SCALE GENOMIC DNA]</scope>
    <source>
        <strain evidence="5 6">DSM 105465</strain>
    </source>
</reference>
<dbReference type="PRINTS" id="PR00081">
    <property type="entry name" value="GDHRDH"/>
</dbReference>
<dbReference type="Proteomes" id="UP000298327">
    <property type="component" value="Unassembled WGS sequence"/>
</dbReference>
<dbReference type="CDD" id="cd05374">
    <property type="entry name" value="17beta-HSD-like_SDR_c"/>
    <property type="match status" value="1"/>
</dbReference>